<evidence type="ECO:0000256" key="1">
    <source>
        <dbReference type="SAM" id="MobiDB-lite"/>
    </source>
</evidence>
<proteinExistence type="predicted"/>
<feature type="compositionally biased region" description="Basic and acidic residues" evidence="1">
    <location>
        <begin position="18"/>
        <end position="28"/>
    </location>
</feature>
<name>A0ABU7B1X8_9TELE</name>
<evidence type="ECO:0000313" key="4">
    <source>
        <dbReference type="Proteomes" id="UP001345963"/>
    </source>
</evidence>
<protein>
    <submittedName>
        <fullName evidence="3">Uncharacterized protein</fullName>
    </submittedName>
</protein>
<comment type="caution">
    <text evidence="3">The sequence shown here is derived from an EMBL/GenBank/DDBJ whole genome shotgun (WGS) entry which is preliminary data.</text>
</comment>
<keyword evidence="4" id="KW-1185">Reference proteome</keyword>
<reference evidence="3 4" key="1">
    <citation type="submission" date="2021-07" db="EMBL/GenBank/DDBJ databases">
        <authorList>
            <person name="Palmer J.M."/>
        </authorList>
    </citation>
    <scope>NUCLEOTIDE SEQUENCE [LARGE SCALE GENOMIC DNA]</scope>
    <source>
        <strain evidence="3 4">AT_MEX2019</strain>
        <tissue evidence="3">Muscle</tissue>
    </source>
</reference>
<keyword evidence="2" id="KW-1133">Transmembrane helix</keyword>
<evidence type="ECO:0000256" key="2">
    <source>
        <dbReference type="SAM" id="Phobius"/>
    </source>
</evidence>
<gene>
    <name evidence="3" type="ORF">ATANTOWER_003030</name>
</gene>
<evidence type="ECO:0000313" key="3">
    <source>
        <dbReference type="EMBL" id="MED6244294.1"/>
    </source>
</evidence>
<keyword evidence="2" id="KW-0812">Transmembrane</keyword>
<dbReference type="EMBL" id="JAHUTI010039470">
    <property type="protein sequence ID" value="MED6244294.1"/>
    <property type="molecule type" value="Genomic_DNA"/>
</dbReference>
<keyword evidence="2" id="KW-0472">Membrane</keyword>
<organism evidence="3 4">
    <name type="scientific">Ataeniobius toweri</name>
    <dbReference type="NCBI Taxonomy" id="208326"/>
    <lineage>
        <taxon>Eukaryota</taxon>
        <taxon>Metazoa</taxon>
        <taxon>Chordata</taxon>
        <taxon>Craniata</taxon>
        <taxon>Vertebrata</taxon>
        <taxon>Euteleostomi</taxon>
        <taxon>Actinopterygii</taxon>
        <taxon>Neopterygii</taxon>
        <taxon>Teleostei</taxon>
        <taxon>Neoteleostei</taxon>
        <taxon>Acanthomorphata</taxon>
        <taxon>Ovalentaria</taxon>
        <taxon>Atherinomorphae</taxon>
        <taxon>Cyprinodontiformes</taxon>
        <taxon>Goodeidae</taxon>
        <taxon>Ataeniobius</taxon>
    </lineage>
</organism>
<feature type="transmembrane region" description="Helical" evidence="2">
    <location>
        <begin position="57"/>
        <end position="86"/>
    </location>
</feature>
<feature type="compositionally biased region" description="Basic residues" evidence="1">
    <location>
        <begin position="29"/>
        <end position="42"/>
    </location>
</feature>
<feature type="region of interest" description="Disordered" evidence="1">
    <location>
        <begin position="1"/>
        <end position="51"/>
    </location>
</feature>
<dbReference type="Proteomes" id="UP001345963">
    <property type="component" value="Unassembled WGS sequence"/>
</dbReference>
<feature type="compositionally biased region" description="Basic residues" evidence="1">
    <location>
        <begin position="7"/>
        <end position="17"/>
    </location>
</feature>
<sequence length="101" mass="11960">MGERGKERKHGLVKNKKGKCEKPREEKRKKNHNEKVKKKKKREQSCEKRSRRAHQKFTLITSLMLPIYFQPHHIAAFGFWSLFAIFPVQFPPANVPIYSVT</sequence>
<accession>A0ABU7B1X8</accession>